<evidence type="ECO:0000313" key="1">
    <source>
        <dbReference type="EMBL" id="EGE53922.1"/>
    </source>
</evidence>
<dbReference type="RefSeq" id="WP_003104049.1">
    <property type="nucleotide sequence ID" value="NZ_AEUT02000001.1"/>
</dbReference>
<organism evidence="1 2">
    <name type="scientific">Streptococcus parauberis NCFD 2020</name>
    <dbReference type="NCBI Taxonomy" id="873447"/>
    <lineage>
        <taxon>Bacteria</taxon>
        <taxon>Bacillati</taxon>
        <taxon>Bacillota</taxon>
        <taxon>Bacilli</taxon>
        <taxon>Lactobacillales</taxon>
        <taxon>Streptococcaceae</taxon>
        <taxon>Streptococcus</taxon>
    </lineage>
</organism>
<evidence type="ECO:0000313" key="2">
    <source>
        <dbReference type="Proteomes" id="UP000003732"/>
    </source>
</evidence>
<reference evidence="1 2" key="1">
    <citation type="submission" date="2011-02" db="EMBL/GenBank/DDBJ databases">
        <authorList>
            <person name="Stanhope M.J."/>
            <person name="Durkin A.S."/>
            <person name="Hostetler J."/>
            <person name="Kim M."/>
            <person name="Radune D."/>
            <person name="Singh I."/>
            <person name="Town C.D."/>
        </authorList>
    </citation>
    <scope>NUCLEOTIDE SEQUENCE [LARGE SCALE GENOMIC DNA]</scope>
    <source>
        <strain evidence="1 2">NCFD 2020</strain>
    </source>
</reference>
<accession>F1YXQ4</accession>
<dbReference type="AlphaFoldDB" id="F1YXQ4"/>
<comment type="caution">
    <text evidence="1">The sequence shown here is derived from an EMBL/GenBank/DDBJ whole genome shotgun (WGS) entry which is preliminary data.</text>
</comment>
<gene>
    <name evidence="1" type="ORF">SPB_1383</name>
</gene>
<dbReference type="Proteomes" id="UP000003732">
    <property type="component" value="Unassembled WGS sequence"/>
</dbReference>
<sequence length="175" mass="21170">MGNRFWPTSGISLLTFKIVKKFIIETYNKEVELQNIYSQINDYYFGKIGQDLLFRDSDFVTTRIVEYLENIEFGFQLSHQSINSIHKIIYQDIDLPHQLRAEEYRNYNLRTEMSNKNEPPIHYEDYSDIYRTLHNQIDVELRKTILISQGLKQYHQLKILFLVFGLFTRFQWEIQ</sequence>
<dbReference type="EMBL" id="AEUT02000001">
    <property type="protein sequence ID" value="EGE53922.1"/>
    <property type="molecule type" value="Genomic_DNA"/>
</dbReference>
<dbReference type="GeneID" id="61421013"/>
<dbReference type="HOGENOM" id="CLU_1531726_0_0_9"/>
<name>F1YXQ4_9STRE</name>
<protein>
    <submittedName>
        <fullName evidence="1">Conserved domain protein</fullName>
    </submittedName>
</protein>
<proteinExistence type="predicted"/>